<dbReference type="Pfam" id="PF17427">
    <property type="entry name" value="Phi29_Phage_SSB"/>
    <property type="match status" value="1"/>
</dbReference>
<organism evidence="1">
    <name type="scientific">Podoviridae sp. ctfAL26</name>
    <dbReference type="NCBI Taxonomy" id="2825265"/>
    <lineage>
        <taxon>Viruses</taxon>
        <taxon>Duplodnaviria</taxon>
        <taxon>Heunggongvirae</taxon>
        <taxon>Uroviricota</taxon>
        <taxon>Caudoviricetes</taxon>
    </lineage>
</organism>
<name>A0A8S5PDL1_9CAUD</name>
<proteinExistence type="predicted"/>
<sequence>MNNTVLTDLNNAESYCSIKGDSREALVAMYNAINSPDHKLSDFVGKELRICDISIERVENMNEETGEMAANARVVLIDENGESYTCVSSGIYSAIKKLVAVFGEPTWEPALPVEVQNLSTKKGRKTMTLKAI</sequence>
<evidence type="ECO:0000313" key="1">
    <source>
        <dbReference type="EMBL" id="DAE05058.1"/>
    </source>
</evidence>
<reference evidence="1" key="1">
    <citation type="journal article" date="2021" name="Proc. Natl. Acad. Sci. U.S.A.">
        <title>A Catalog of Tens of Thousands of Viruses from Human Metagenomes Reveals Hidden Associations with Chronic Diseases.</title>
        <authorList>
            <person name="Tisza M.J."/>
            <person name="Buck C.B."/>
        </authorList>
    </citation>
    <scope>NUCLEOTIDE SEQUENCE</scope>
    <source>
        <strain evidence="1">CtfAL26</strain>
    </source>
</reference>
<dbReference type="EMBL" id="BK015402">
    <property type="protein sequence ID" value="DAE05058.1"/>
    <property type="molecule type" value="Genomic_DNA"/>
</dbReference>
<accession>A0A8S5PDL1</accession>
<protein>
    <submittedName>
        <fullName evidence="1">Single stranded DNA binding protein</fullName>
    </submittedName>
</protein>
<dbReference type="InterPro" id="IPR035408">
    <property type="entry name" value="Phi29_Phage_SSB"/>
</dbReference>